<dbReference type="PROSITE" id="PS00216">
    <property type="entry name" value="SUGAR_TRANSPORT_1"/>
    <property type="match status" value="1"/>
</dbReference>
<dbReference type="Gene3D" id="6.10.340.10">
    <property type="match status" value="1"/>
</dbReference>
<feature type="transmembrane region" description="Helical" evidence="11">
    <location>
        <begin position="338"/>
        <end position="365"/>
    </location>
</feature>
<evidence type="ECO:0000313" key="14">
    <source>
        <dbReference type="EMBL" id="MCD2197386.1"/>
    </source>
</evidence>
<feature type="transmembrane region" description="Helical" evidence="11">
    <location>
        <begin position="313"/>
        <end position="332"/>
    </location>
</feature>
<keyword evidence="5" id="KW-0808">Transferase</keyword>
<dbReference type="PANTHER" id="PTHR43045:SF1">
    <property type="entry name" value="SHIKIMATE TRANSPORTER"/>
    <property type="match status" value="1"/>
</dbReference>
<feature type="transmembrane region" description="Helical" evidence="11">
    <location>
        <begin position="153"/>
        <end position="176"/>
    </location>
</feature>
<keyword evidence="2" id="KW-0813">Transport</keyword>
<dbReference type="Gene3D" id="1.20.1250.20">
    <property type="entry name" value="MFS general substrate transporter like domains"/>
    <property type="match status" value="2"/>
</dbReference>
<feature type="compositionally biased region" description="Basic and acidic residues" evidence="10">
    <location>
        <begin position="1408"/>
        <end position="1425"/>
    </location>
</feature>
<dbReference type="InterPro" id="IPR013587">
    <property type="entry name" value="Nitrate/nitrite_sensing"/>
</dbReference>
<feature type="transmembrane region" description="Helical" evidence="11">
    <location>
        <begin position="112"/>
        <end position="132"/>
    </location>
</feature>
<keyword evidence="6 11" id="KW-0812">Transmembrane</keyword>
<feature type="compositionally biased region" description="Low complexity" evidence="10">
    <location>
        <begin position="1365"/>
        <end position="1390"/>
    </location>
</feature>
<feature type="transmembrane region" description="Helical" evidence="11">
    <location>
        <begin position="796"/>
        <end position="818"/>
    </location>
</feature>
<dbReference type="InterPro" id="IPR003660">
    <property type="entry name" value="HAMP_dom"/>
</dbReference>
<feature type="compositionally biased region" description="Pro residues" evidence="10">
    <location>
        <begin position="1212"/>
        <end position="1225"/>
    </location>
</feature>
<dbReference type="PROSITE" id="PS50850">
    <property type="entry name" value="MFS"/>
    <property type="match status" value="1"/>
</dbReference>
<evidence type="ECO:0000256" key="1">
    <source>
        <dbReference type="ARBA" id="ARBA00004651"/>
    </source>
</evidence>
<feature type="transmembrane region" description="Helical" evidence="11">
    <location>
        <begin position="55"/>
        <end position="76"/>
    </location>
</feature>
<evidence type="ECO:0000256" key="11">
    <source>
        <dbReference type="SAM" id="Phobius"/>
    </source>
</evidence>
<evidence type="ECO:0000256" key="10">
    <source>
        <dbReference type="SAM" id="MobiDB-lite"/>
    </source>
</evidence>
<evidence type="ECO:0000256" key="5">
    <source>
        <dbReference type="ARBA" id="ARBA00022679"/>
    </source>
</evidence>
<dbReference type="SMART" id="SM00304">
    <property type="entry name" value="HAMP"/>
    <property type="match status" value="1"/>
</dbReference>
<evidence type="ECO:0000313" key="15">
    <source>
        <dbReference type="Proteomes" id="UP001199469"/>
    </source>
</evidence>
<dbReference type="Pfam" id="PF02518">
    <property type="entry name" value="HATPase_c"/>
    <property type="match status" value="1"/>
</dbReference>
<feature type="compositionally biased region" description="Pro residues" evidence="10">
    <location>
        <begin position="1299"/>
        <end position="1325"/>
    </location>
</feature>
<dbReference type="CDD" id="cd06225">
    <property type="entry name" value="HAMP"/>
    <property type="match status" value="1"/>
</dbReference>
<evidence type="ECO:0000259" key="13">
    <source>
        <dbReference type="PROSITE" id="PS50885"/>
    </source>
</evidence>
<dbReference type="InterPro" id="IPR020846">
    <property type="entry name" value="MFS_dom"/>
</dbReference>
<evidence type="ECO:0000256" key="9">
    <source>
        <dbReference type="ARBA" id="ARBA00023136"/>
    </source>
</evidence>
<organism evidence="14 15">
    <name type="scientific">Actinomycetospora endophytica</name>
    <dbReference type="NCBI Taxonomy" id="2291215"/>
    <lineage>
        <taxon>Bacteria</taxon>
        <taxon>Bacillati</taxon>
        <taxon>Actinomycetota</taxon>
        <taxon>Actinomycetes</taxon>
        <taxon>Pseudonocardiales</taxon>
        <taxon>Pseudonocardiaceae</taxon>
        <taxon>Actinomycetospora</taxon>
    </lineage>
</organism>
<reference evidence="14 15" key="1">
    <citation type="submission" date="2021-11" db="EMBL/GenBank/DDBJ databases">
        <title>Draft genome sequence of Actinomycetospora sp. SF1 isolated from the rhizosphere soil.</title>
        <authorList>
            <person name="Duangmal K."/>
            <person name="Chantavorakit T."/>
        </authorList>
    </citation>
    <scope>NUCLEOTIDE SEQUENCE [LARGE SCALE GENOMIC DNA]</scope>
    <source>
        <strain evidence="14 15">TBRC 5722</strain>
    </source>
</reference>
<dbReference type="Pfam" id="PF08376">
    <property type="entry name" value="NIT"/>
    <property type="match status" value="1"/>
</dbReference>
<feature type="transmembrane region" description="Helical" evidence="11">
    <location>
        <begin position="188"/>
        <end position="207"/>
    </location>
</feature>
<feature type="transmembrane region" description="Helical" evidence="11">
    <location>
        <begin position="247"/>
        <end position="269"/>
    </location>
</feature>
<evidence type="ECO:0000256" key="7">
    <source>
        <dbReference type="ARBA" id="ARBA00022777"/>
    </source>
</evidence>
<dbReference type="InterPro" id="IPR036259">
    <property type="entry name" value="MFS_trans_sf"/>
</dbReference>
<dbReference type="PROSITE" id="PS50885">
    <property type="entry name" value="HAMP"/>
    <property type="match status" value="1"/>
</dbReference>
<evidence type="ECO:0000256" key="4">
    <source>
        <dbReference type="ARBA" id="ARBA00022553"/>
    </source>
</evidence>
<accession>A0ABS8PGI6</accession>
<evidence type="ECO:0000256" key="8">
    <source>
        <dbReference type="ARBA" id="ARBA00022989"/>
    </source>
</evidence>
<keyword evidence="15" id="KW-1185">Reference proteome</keyword>
<evidence type="ECO:0000256" key="6">
    <source>
        <dbReference type="ARBA" id="ARBA00022692"/>
    </source>
</evidence>
<name>A0ABS8PGI6_9PSEU</name>
<protein>
    <submittedName>
        <fullName evidence="14">MFS transporter</fullName>
    </submittedName>
</protein>
<feature type="transmembrane region" description="Helical" evidence="11">
    <location>
        <begin position="281"/>
        <end position="301"/>
    </location>
</feature>
<comment type="subcellular location">
    <subcellularLocation>
        <location evidence="1">Cell membrane</location>
        <topology evidence="1">Multi-pass membrane protein</topology>
    </subcellularLocation>
</comment>
<dbReference type="RefSeq" id="WP_230739412.1">
    <property type="nucleotide sequence ID" value="NZ_JAJNDB010000008.1"/>
</dbReference>
<dbReference type="InterPro" id="IPR005829">
    <property type="entry name" value="Sugar_transporter_CS"/>
</dbReference>
<dbReference type="SUPFAM" id="SSF103473">
    <property type="entry name" value="MFS general substrate transporter"/>
    <property type="match status" value="1"/>
</dbReference>
<keyword evidence="9 11" id="KW-0472">Membrane</keyword>
<dbReference type="SUPFAM" id="SSF55874">
    <property type="entry name" value="ATPase domain of HSP90 chaperone/DNA topoisomerase II/histidine kinase"/>
    <property type="match status" value="1"/>
</dbReference>
<keyword evidence="8 11" id="KW-1133">Transmembrane helix</keyword>
<dbReference type="InterPro" id="IPR003594">
    <property type="entry name" value="HATPase_dom"/>
</dbReference>
<feature type="domain" description="Major facilitator superfamily (MFS) profile" evidence="12">
    <location>
        <begin position="15"/>
        <end position="430"/>
    </location>
</feature>
<feature type="compositionally biased region" description="Low complexity" evidence="10">
    <location>
        <begin position="1186"/>
        <end position="1199"/>
    </location>
</feature>
<dbReference type="EMBL" id="JAJNDB010000008">
    <property type="protein sequence ID" value="MCD2197386.1"/>
    <property type="molecule type" value="Genomic_DNA"/>
</dbReference>
<keyword evidence="4" id="KW-0597">Phosphoprotein</keyword>
<dbReference type="Pfam" id="PF07690">
    <property type="entry name" value="MFS_1"/>
    <property type="match status" value="1"/>
</dbReference>
<comment type="caution">
    <text evidence="14">The sequence shown here is derived from an EMBL/GenBank/DDBJ whole genome shotgun (WGS) entry which is preliminary data.</text>
</comment>
<dbReference type="PANTHER" id="PTHR43045">
    <property type="entry name" value="SHIKIMATE TRANSPORTER"/>
    <property type="match status" value="1"/>
</dbReference>
<dbReference type="Gene3D" id="3.30.565.10">
    <property type="entry name" value="Histidine kinase-like ATPase, C-terminal domain"/>
    <property type="match status" value="1"/>
</dbReference>
<evidence type="ECO:0000259" key="12">
    <source>
        <dbReference type="PROSITE" id="PS50850"/>
    </source>
</evidence>
<dbReference type="InterPro" id="IPR011701">
    <property type="entry name" value="MFS"/>
</dbReference>
<sequence>MSETVPDQARPMGRLAALCTAASSVEWYDFFLYATASAVVLGPAFFTPLGSTGQVLASFATFALAFVARPLGGILFGRIGDRAGRRAALTGSTIAMGVASVLLGLLPSYGSWGIAAPIILVVLRLLQGLALGGQWAGSVLMLTEAAPPGRRGLWGSIAQLGSPIGGIVSSGLFFLVSALMPTQQFATWGWRIPFLASVVVVVLGLVMQRRLEESPAFTALSSDTTTWSKGPARAPVLEVLRRNPGTILLAAALFVAASASLWVYVTYLLSYLPAQLGLTKTGALLVLTVTQVFQVPGIVGGSVLSDRFGRRPVYLVAAIVSLVWAFPAFALIDSGATWGLWLALAVAHLALGAMYGPLAALYTELFAARVRYSGASLGYQLGTVLGGGLAPIIATALFAATGTSAAVAGYLVVVSVITVVAAALVRTDRSRRPLDEDPPTESFAIPSTAVATPPGGTSRVGPGAARAPDRTAADRPRRRSVRTRLVALIAVPTIVAVALGVVGVTGAVRSAAAYGRVATLADLAGGITATAVALDEEQSTSAAYVASGRSPALRTAVSDAQRRADLATADLRRRADAVTSDSATAASTRARLDQALFRVDSLPAVRAAVLSSQVPAGVVVTRYTAVGDDLLAVDDEVAQSGSDPELAATVRALGALSRERAELATERAQLGAAYLAGGFEPGGAQDLVEADAARSGYEAQFRAAATEAQAQSYDDVVAGPDVDQTEGILDGVLRPGATSASSPTVSGTVPGGPPAAQAWDTASSGALGSLHTVESSLVTAAHDRAAALRSSQITTAVVAGLVALLVVLIVLVATILVVRSLTRPLRALRRGALDVADDRLPTLVGRMGREDPSRVGTEVEPIDVRSDDEIGEVARAFDEVHREAVRLAAAEARRRAATGAIVVNLSRRTQSLVERQIALIDDLEAGEDDPDRLGDLFRLDHLATRMRRNGENLLVLGGEEPLRRWNRVMPLFDVLRAAASEVEQYERVEVRAIPEVFVAEDTVSDLVHLHAELIENATAFSARTAPVRVGATVLRDGTALVEISDRGIGLAADERDALNERLAVAGEPADLGADASRRMGIVVVARLAARRGVRVRLRPGDDGGTTATVSVPAQLFAAEGPREVASDRGAGGRPAAPPAAVAPDDDGAPGWFGGAPLAAAGSAGAAAAGGSGASSTPAPEAPPAAPAFVPTAAGTTATGLPQRAPGANQVPVGPPPDDAPAPPPSRSARPAPRPAHARADTTRDDAPAWDRSPAAVRHRYAGVAQGRARARVEQTGSTPAAGTPRADNGGAHRAATRPAPEPGPTPAPEPAPTPPPEPAPTPAPTLRPMTAHPASGTAADPVANPVADGTTADGLPRRAPGANYVPGAADPAPDPVTTPTTSGPAGSGPAWDRSAEAVRARFAGFQAGRDRARTTSTVHSEEARP</sequence>
<evidence type="ECO:0000256" key="3">
    <source>
        <dbReference type="ARBA" id="ARBA00022475"/>
    </source>
</evidence>
<feature type="transmembrane region" description="Helical" evidence="11">
    <location>
        <begin position="30"/>
        <end position="49"/>
    </location>
</feature>
<feature type="region of interest" description="Disordered" evidence="10">
    <location>
        <begin position="431"/>
        <end position="478"/>
    </location>
</feature>
<gene>
    <name evidence="14" type="ORF">LQ327_28845</name>
</gene>
<dbReference type="InterPro" id="IPR036890">
    <property type="entry name" value="HATPase_C_sf"/>
</dbReference>
<feature type="region of interest" description="Disordered" evidence="10">
    <location>
        <begin position="1098"/>
        <end position="1425"/>
    </location>
</feature>
<dbReference type="Proteomes" id="UP001199469">
    <property type="component" value="Unassembled WGS sequence"/>
</dbReference>
<feature type="compositionally biased region" description="Low complexity" evidence="10">
    <location>
        <begin position="1154"/>
        <end position="1166"/>
    </location>
</feature>
<keyword evidence="3" id="KW-1003">Cell membrane</keyword>
<feature type="transmembrane region" description="Helical" evidence="11">
    <location>
        <begin position="377"/>
        <end position="399"/>
    </location>
</feature>
<keyword evidence="7" id="KW-0418">Kinase</keyword>
<feature type="compositionally biased region" description="Basic and acidic residues" evidence="10">
    <location>
        <begin position="1237"/>
        <end position="1248"/>
    </location>
</feature>
<feature type="domain" description="HAMP" evidence="13">
    <location>
        <begin position="819"/>
        <end position="889"/>
    </location>
</feature>
<dbReference type="CDD" id="cd17369">
    <property type="entry name" value="MFS_ShiA_like"/>
    <property type="match status" value="1"/>
</dbReference>
<feature type="transmembrane region" description="Helical" evidence="11">
    <location>
        <begin position="405"/>
        <end position="425"/>
    </location>
</feature>
<dbReference type="SMART" id="SM00387">
    <property type="entry name" value="HATPase_c"/>
    <property type="match status" value="1"/>
</dbReference>
<feature type="transmembrane region" description="Helical" evidence="11">
    <location>
        <begin position="88"/>
        <end position="106"/>
    </location>
</feature>
<feature type="transmembrane region" description="Helical" evidence="11">
    <location>
        <begin position="485"/>
        <end position="508"/>
    </location>
</feature>
<proteinExistence type="predicted"/>
<evidence type="ECO:0000256" key="2">
    <source>
        <dbReference type="ARBA" id="ARBA00022448"/>
    </source>
</evidence>